<accession>A0A0N1IKK3</accession>
<feature type="compositionally biased region" description="Basic residues" evidence="1">
    <location>
        <begin position="4285"/>
        <end position="4301"/>
    </location>
</feature>
<evidence type="ECO:0000259" key="3">
    <source>
        <dbReference type="Pfam" id="PF20416"/>
    </source>
</evidence>
<feature type="region of interest" description="Disordered" evidence="1">
    <location>
        <begin position="796"/>
        <end position="824"/>
    </location>
</feature>
<feature type="compositionally biased region" description="Basic and acidic residues" evidence="1">
    <location>
        <begin position="2950"/>
        <end position="2964"/>
    </location>
</feature>
<dbReference type="Pfam" id="PF07539">
    <property type="entry name" value="UTP20_N"/>
    <property type="match status" value="1"/>
</dbReference>
<dbReference type="Pfam" id="PF20416">
    <property type="entry name" value="UTP20"/>
    <property type="match status" value="1"/>
</dbReference>
<sequence length="4301" mass="473184">MPPKKKGHTLVGKQKIFRHAVEHVRVGLGHTVLGNLNLGLTPSTPSATEGGSTLQRPAFYVELNELLLSHSSKDFKKFRWEVLELCETVPLFLLHHRQLAQKLLARLLDRGTNHVEEEDAGAQHGLTKAHGRKRSGDGNAGATTQAYEAFARLTIAFVRDMGSKFLPYFQIFQESIQAGMYDQFGHLIVDTTRLQLVFAVQTAWCRELRSCWTDPAQLPLVRRIVRQYVGQLHDTKEYVRRLSAELLAYLCRLCRPLLPLVVEEACGNVLRAYEETAKEAAAAERNGDDSREEQEDVEDENEENLGSTTQASASFSSPPSAWVDSAQLLDFTRNTLPHHPTVDGLTFFAAELFRGVRGALSSSFETHYVLLLHAFHLMELNAATEKKKATGSGVDDKEEVENATPARSTVNVVRALHRQHHPLVPFLDAVSDDDDEDDVGGSFGNAKDPATSTHRRRNTDLHSTRWPAVFGVDGEADPTAQTAAVEEEEEEEEAALSSSTDITGARRLLRQIGALTLGSAAATVLRETKKRSSLRSQLQDSSSDEDEEVQSDLANDEAEGAAAHSSVRPSHRVLTAVVLCASSSTGPAAAPYVQLLTSVMNAVNFALWIDIREAPLLKQLSTQLLSLLKPGSAKEAARRRTSSAAGEGESPVARSLETAAAVLRLLSPLCLSPYLCASSQNATLSAYLLQQQQWFVPVAKAAVQACVKVATTPTLQSNGEAETRLPCELPEQAEEILFAFVQDVAQKNYAFAIEQERHLAEEVGIHDIGTSKGYSTTTTVTRNGAAELREDAYVPEDDNVDKEKGGRAGTNNSRSAYTQHRPRQQIPSSLTPFALTLLHTIGMGAWQRATQDLQRISSAGSASPSSSAEAVPSMVVAFRRSNIQRVVLLSRLLHDHTQHMSVSPLQQLLRLKPISAAAGNAESDRSGAAAAADKTASIRDVLESFVLSLLRYYEAARSAGRFSHREANEAMSYVSCALPLIQLVVSAPATTSSASSPVKSALLELLQSLEAREDQQRLQYSSGSAEVTSSHSTIFSPAAYALYAEVAAMLVQLTAAPPSRRRTRGGSSSSTLLMKSKKALPNAERADVHHAEAEQEGLRHLCRTVAVLVHGFRQLRASPDAANEVDFTVAIASTTSTAVSDDTRVQLLHGAEVLLHALLWMLGLDSESQHYSEAQEMQAVVAGAREVLPTQTLKALRTLHAALPASLHAPFVQHVLLECLTAPIAGLRLHALRLLRLLCHPAVEDAYRLVGTPAVPLDILDALLHAAEFNPLSHRGNLDGMQQVLSRLSFQVESGAVTKPFERVLIARTMIGFLYVKFTGAWEAASKLLCWLVAQEETSMPTARALQKEGDGDEELQENRMTDAYQVGSISGSSNDAAAQPRRKRLEPVVWNSVICVYARSLILGDVVSSSTASVATFSTAAMAESEVQRAEEELEDDTAAADGSDMLEVAACGAQLAQLPCLYEIRLTDQQRHAKGELVSRAFSSAQYSTSSFTLLESANDEFEVLRWGRHWTTSSQQQVENSFNRKKGGNSSGSNSSPAASALYTTSTDRSTLAQTFLSIMEKMVKSCSAVDRKVRLVEDVVLELVAVERSRHPSGIDASQVRRLDQRLELAMQACAAAPTGVLTTHQRKRLSDAVQHDVDGRNAELQAIFASYVSEANPRLQRVAVDNLKRLRVEPYSTYRAMLTPYCDSMKALFAFLSTFHVESDVPSHDRVSYVSAALSLALPKLLTKVSKDKLKDQAVLSRRLMGYLEHLPPQSTRCGADKDPLAEVFDQLLYRLLSFAMPVAASPSVTSSSASSVRVDSYDFLTNVWEEIVYSGCSLQPPSSQRSDKAAASGEAGAGARRRSGLHGIRRLERLMKQLSSALRLLEAMLHAVGQRFSVYVSTCLHVALQSYLVACKQCLRRPVDALMATLSSGTKGSATTPDEEKVHRWVSFLNKSLASSSLSTALSHVRRAAVSIVALLLEQFPEEVMDTIRGSIGSSSAAPATPLFANYLQALFDNSKGTTLDGGSGVLVAGGMRVSSPTKSSVNPVLRLLMAWVRSPILLPLFPAFAGVVVGTLEEVFAINSAAVTVHKASAQVVHEGLCCVSEMLSCADITVEELPLLGAEMATGPRARRTAARRTTKTTFRECFLEQHIVGVFTSLYTLLTSGAAREEAGATIMSPTSAATSSPPRRMDVVSDENGEAAMTAAEKSRRMPSSKLWKGRRSNSSSNAAQRDGKRRPTSIMALSISMWREVMRTVSQLTQFLRADTSASSTPLASMIGRLLELALKMIAHPVCMTDASTAQMVTGVAQTLMEQVPTITYREHWQPLVRLFNVVPNPQARHSLCGILAVAVEKFPLQESSNTPPQAQRHDEQQRAQWFHKQLAATARAVKCLNSFEDEETFDRYDFELRYHTLHSLNDFFTHFGNYGALHRGRHADSAHNSGGASDSAIRKERVYEGAEDVQLPLDRDYASVLVPEAVAVLAANIMFFLRDPEQTIRAMVLPLLQSMVRYAALGGQRVSGTSEGRRSSSSCAKRCAAEPCGEADAQPAEENALARAAQQAYRTQLLETILRHEVLGSLRRGVVAKDVHIRCTHMQAFEGFARYFSAEFPSFALLYSPSTEQNFYANVGHVQHRCRLHALALLRQHAAEMNVRDVLRVFVPFCMSAVKDFAEGKRDQANLTEGRARGYCDAILLTISSIAARLPWTAYYRVLSLFLSNASANANLRATMLRGVVQVLNTFHFLEEDDNVNVVEDVEDEDEVNDADDVVRTELAAKQREFRHAKVMRVLEADVLPQLYSYIGDKESKSMAGKGVVSQHSITAVRREQQREDAASAQMKSALLQLPVAMAITKIAKHFPEDRFNLHVDHLLDELIKKLRTKNDKQRNSARRILGAMLQETGPSKLKFVVTKLKDNLVHGYQLHVLGYTVVTLLYQLYEPNNQLLHPHQSKSTAPAASSSVHSRGAVHDPAQEALEEARRQMQKQSSGEGKQMPPSRRTRLERDAAGKDGETAEAVVEVDEDTAVEQAEEALLRELGTSTHAHFDLQYGVDCLTEVLGDLLLIFLDDYLGEVGIQKDQVEVMSTMVEVKRNRALQGFAFLGKHCDAATVMEAFLQRITWVLTPPSDNVVSTSELHGSARARALLMQEMKNKYLTVGKGGSVDLIFVNKVRLLAVRVARSLMTNPTMSVEKSFEQVRRFLEQHNRTRDEKISAFEAKDGTRRIRGNAHLILHKADRHSRKEQLDQNFLVAPVPERVDVDFSAHTVLATQQKQKLRVYRGRYGKEVKEAAKNFYREDPITAVVLDTLDEFLLKFLLSVLKQVLGIGKEKHYSKAAMKLDLLRHHREQQRKRAKGADEEEGGEQQQDQEQEPPSDAEDAKPESTLESLEKDEENEEDMAEAAAVEDDDGDDDGLGAFAEAQTVAECEAAAPLSQRRVSKQTHKAANSGGEGGNSSPASKGASTAAALLVPGSDLTVTFTREHRDLLESLVPAVLTCLQGEGSDAVVANALDCLLALVSLRPPLNAINDLQKELFETVTSFIERGSVIKQRAIRLTAAMVAHQKYVVSEANTVQLVKLVRAEVMERNEFMSVSLSLLYAVLGKHVHIAEIYDLMDVITELLLHWSARKTIRRRCILILTRFLLEYRLTPEKFKSHIDMYCRNLDYPELTGRTALLELLDALIVRLPAVILRDEAPLLLVSLAATVTGSEWVECRRQGGAVLQHLARYAGVDVLVPVLSAWMAPTQPRATRSMAVQTWSTIVPALVEFYALGSENQQQRADDGGDDADVAVAAAMEQNRAAFQACCAWSLEAVLDGCLYDQLVASGRNKKLDQLSSKAKQKVELDGWAYIFYSLRAAEAMLAALPEELYPFLAPRLLPHITNTLMVHAHPWVRAASIRILRHYLYTFVESRCHYLQEEIWQYHTNQLGGLTEQHATTDHSDADDTPLYVFDVEEKLSAKITVAHAMRLLQNFASVLKKVLGLVSASDVSMETYNAHRAIADPARGELLKIAVYVLRAMTEVSLFALTQTGWAAATAVTTTDGAVATSAHAQCRRLRAYKDVQQRVRTTYIALQHQLHSLITPVVQQNSLVNYMVRSATLLQLLGGWISVLPHEVPEEDSKTEEGGEEEAGDANQLRALYNTQVRWMSQQLLCPTIMLQQCTLPLLALGLRAKPISEKISLIAYQVATVVEQQLEERRHELTVPITTHISVAVCDEPVGKKRKREEGKKNAEELGVESSYGVPLDDALVALKTQLASIYEARKDQQVAQNTKKALKRSRRQMEMDSKQQGFKERLSSAKGHDAVSAARKKKPSSAMKTQRRSA</sequence>
<comment type="caution">
    <text evidence="4">The sequence shown here is derived from an EMBL/GenBank/DDBJ whole genome shotgun (WGS) entry which is preliminary data.</text>
</comment>
<dbReference type="InterPro" id="IPR052575">
    <property type="entry name" value="SSU_processome_comp_20"/>
</dbReference>
<feature type="compositionally biased region" description="Acidic residues" evidence="1">
    <location>
        <begin position="485"/>
        <end position="494"/>
    </location>
</feature>
<feature type="compositionally biased region" description="Acidic residues" evidence="1">
    <location>
        <begin position="290"/>
        <end position="303"/>
    </location>
</feature>
<feature type="compositionally biased region" description="Basic and acidic residues" evidence="1">
    <location>
        <begin position="2983"/>
        <end position="2995"/>
    </location>
</feature>
<dbReference type="VEuPathDB" id="TriTrypDB:Lsey_0136_0150"/>
<dbReference type="PANTHER" id="PTHR17695">
    <property type="entry name" value="SMALL SUBUNIT PROCESSOME COMPONENT 20 HOMOLOG"/>
    <property type="match status" value="1"/>
</dbReference>
<feature type="compositionally biased region" description="Low complexity" evidence="1">
    <location>
        <begin position="1534"/>
        <end position="1544"/>
    </location>
</feature>
<feature type="region of interest" description="Disordered" evidence="1">
    <location>
        <begin position="528"/>
        <end position="566"/>
    </location>
</feature>
<name>A0A0N1IKK3_LEPSE</name>
<feature type="compositionally biased region" description="Low complexity" evidence="1">
    <location>
        <begin position="2162"/>
        <end position="2176"/>
    </location>
</feature>
<dbReference type="Proteomes" id="UP000038009">
    <property type="component" value="Unassembled WGS sequence"/>
</dbReference>
<feature type="domain" description="U3 small nucleolar RNA-associated protein 20 N-terminal" evidence="2">
    <location>
        <begin position="2031"/>
        <end position="2406"/>
    </location>
</feature>
<dbReference type="InterPro" id="IPR011430">
    <property type="entry name" value="UTP20_N"/>
</dbReference>
<feature type="compositionally biased region" description="Polar residues" evidence="1">
    <location>
        <begin position="809"/>
        <end position="818"/>
    </location>
</feature>
<evidence type="ECO:0000313" key="4">
    <source>
        <dbReference type="EMBL" id="KPI86342.1"/>
    </source>
</evidence>
<dbReference type="InterPro" id="IPR046523">
    <property type="entry name" value="UTP20_dom"/>
</dbReference>
<evidence type="ECO:0000256" key="1">
    <source>
        <dbReference type="SAM" id="MobiDB-lite"/>
    </source>
</evidence>
<feature type="compositionally biased region" description="Low complexity" evidence="1">
    <location>
        <begin position="1835"/>
        <end position="1844"/>
    </location>
</feature>
<feature type="region of interest" description="Disordered" evidence="1">
    <location>
        <begin position="3411"/>
        <end position="3444"/>
    </location>
</feature>
<organism evidence="4 5">
    <name type="scientific">Leptomonas seymouri</name>
    <dbReference type="NCBI Taxonomy" id="5684"/>
    <lineage>
        <taxon>Eukaryota</taxon>
        <taxon>Discoba</taxon>
        <taxon>Euglenozoa</taxon>
        <taxon>Kinetoplastea</taxon>
        <taxon>Metakinetoplastina</taxon>
        <taxon>Trypanosomatida</taxon>
        <taxon>Trypanosomatidae</taxon>
        <taxon>Leishmaniinae</taxon>
        <taxon>Leptomonas</taxon>
    </lineage>
</organism>
<feature type="compositionally biased region" description="Acidic residues" evidence="1">
    <location>
        <begin position="542"/>
        <end position="559"/>
    </location>
</feature>
<feature type="region of interest" description="Disordered" evidence="1">
    <location>
        <begin position="280"/>
        <end position="319"/>
    </location>
</feature>
<dbReference type="SUPFAM" id="SSF48371">
    <property type="entry name" value="ARM repeat"/>
    <property type="match status" value="3"/>
</dbReference>
<feature type="compositionally biased region" description="Acidic residues" evidence="1">
    <location>
        <begin position="3370"/>
        <end position="3394"/>
    </location>
</feature>
<dbReference type="GO" id="GO:0030686">
    <property type="term" value="C:90S preribosome"/>
    <property type="evidence" value="ECO:0007669"/>
    <property type="project" value="TreeGrafter"/>
</dbReference>
<gene>
    <name evidence="4" type="ORF">ABL78_4608</name>
</gene>
<feature type="compositionally biased region" description="Polar residues" evidence="1">
    <location>
        <begin position="2930"/>
        <end position="2946"/>
    </location>
</feature>
<evidence type="ECO:0000313" key="5">
    <source>
        <dbReference type="Proteomes" id="UP000038009"/>
    </source>
</evidence>
<feature type="region of interest" description="Disordered" evidence="1">
    <location>
        <begin position="118"/>
        <end position="140"/>
    </location>
</feature>
<feature type="region of interest" description="Disordered" evidence="1">
    <location>
        <begin position="1518"/>
        <end position="1545"/>
    </location>
</feature>
<dbReference type="EMBL" id="LJSK01000136">
    <property type="protein sequence ID" value="KPI86342.1"/>
    <property type="molecule type" value="Genomic_DNA"/>
</dbReference>
<feature type="region of interest" description="Disordered" evidence="1">
    <location>
        <begin position="1824"/>
        <end position="1847"/>
    </location>
</feature>
<proteinExistence type="predicted"/>
<feature type="domain" description="U3 small nucleolar RNA-associated protein 20" evidence="3">
    <location>
        <begin position="2823"/>
        <end position="2923"/>
    </location>
</feature>
<feature type="compositionally biased region" description="Basic and acidic residues" evidence="1">
    <location>
        <begin position="4258"/>
        <end position="4280"/>
    </location>
</feature>
<protein>
    <submittedName>
        <fullName evidence="4">Uncharacterized protein</fullName>
    </submittedName>
</protein>
<keyword evidence="5" id="KW-1185">Reference proteome</keyword>
<feature type="region of interest" description="Disordered" evidence="1">
    <location>
        <begin position="435"/>
        <end position="500"/>
    </location>
</feature>
<feature type="compositionally biased region" description="Basic and acidic residues" evidence="1">
    <location>
        <begin position="280"/>
        <end position="289"/>
    </location>
</feature>
<feature type="region of interest" description="Disordered" evidence="1">
    <location>
        <begin position="2162"/>
        <end position="2225"/>
    </location>
</feature>
<dbReference type="OMA" id="QAAWCRE"/>
<feature type="region of interest" description="Disordered" evidence="1">
    <location>
        <begin position="3327"/>
        <end position="3395"/>
    </location>
</feature>
<dbReference type="PANTHER" id="PTHR17695:SF11">
    <property type="entry name" value="SMALL SUBUNIT PROCESSOME COMPONENT 20 HOMOLOG"/>
    <property type="match status" value="1"/>
</dbReference>
<reference evidence="4 5" key="1">
    <citation type="journal article" date="2015" name="PLoS Pathog.">
        <title>Leptomonas seymouri: Adaptations to the Dixenous Life Cycle Analyzed by Genome Sequencing, Transcriptome Profiling and Co-infection with Leishmania donovani.</title>
        <authorList>
            <person name="Kraeva N."/>
            <person name="Butenko A."/>
            <person name="Hlavacova J."/>
            <person name="Kostygov A."/>
            <person name="Myskova J."/>
            <person name="Grybchuk D."/>
            <person name="Lestinova T."/>
            <person name="Votypka J."/>
            <person name="Volf P."/>
            <person name="Opperdoes F."/>
            <person name="Flegontov P."/>
            <person name="Lukes J."/>
            <person name="Yurchenko V."/>
        </authorList>
    </citation>
    <scope>NUCLEOTIDE SEQUENCE [LARGE SCALE GENOMIC DNA]</scope>
    <source>
        <strain evidence="4 5">ATCC 30220</strain>
    </source>
</reference>
<feature type="region of interest" description="Disordered" evidence="1">
    <location>
        <begin position="2930"/>
        <end position="3000"/>
    </location>
</feature>
<dbReference type="InterPro" id="IPR016024">
    <property type="entry name" value="ARM-type_fold"/>
</dbReference>
<feature type="region of interest" description="Disordered" evidence="1">
    <location>
        <begin position="4244"/>
        <end position="4301"/>
    </location>
</feature>
<evidence type="ECO:0000259" key="2">
    <source>
        <dbReference type="Pfam" id="PF07539"/>
    </source>
</evidence>
<dbReference type="OrthoDB" id="360653at2759"/>
<feature type="compositionally biased region" description="Acidic residues" evidence="1">
    <location>
        <begin position="3338"/>
        <end position="3357"/>
    </location>
</feature>
<dbReference type="GO" id="GO:0032040">
    <property type="term" value="C:small-subunit processome"/>
    <property type="evidence" value="ECO:0007669"/>
    <property type="project" value="TreeGrafter"/>
</dbReference>